<dbReference type="InterPro" id="IPR013249">
    <property type="entry name" value="RNA_pol_sigma70_r4_t2"/>
</dbReference>
<dbReference type="Pfam" id="PF04542">
    <property type="entry name" value="Sigma70_r2"/>
    <property type="match status" value="1"/>
</dbReference>
<comment type="caution">
    <text evidence="8">The sequence shown here is derived from an EMBL/GenBank/DDBJ whole genome shotgun (WGS) entry which is preliminary data.</text>
</comment>
<dbReference type="InterPro" id="IPR013325">
    <property type="entry name" value="RNA_pol_sigma_r2"/>
</dbReference>
<sequence length="166" mass="18517">MHVVLTDSDFTEYFAARAVPLRRFAFALCGDWHTADDLVQATFVKLYQHWRRVQPESLDAYARKILVNTFLSHRRNRRRETPVADLPEVATTGIVEPGGGDQALGRALRSLPARQRAVVVLRHLEDLSIAEVAELLGMAEGTVKSQNARGVEALRRALGTPAMTKE</sequence>
<dbReference type="PANTHER" id="PTHR43133">
    <property type="entry name" value="RNA POLYMERASE ECF-TYPE SIGMA FACTO"/>
    <property type="match status" value="1"/>
</dbReference>
<dbReference type="CDD" id="cd06171">
    <property type="entry name" value="Sigma70_r4"/>
    <property type="match status" value="1"/>
</dbReference>
<comment type="similarity">
    <text evidence="1">Belongs to the sigma-70 factor family. ECF subfamily.</text>
</comment>
<evidence type="ECO:0000256" key="5">
    <source>
        <dbReference type="ARBA" id="ARBA00023163"/>
    </source>
</evidence>
<evidence type="ECO:0000256" key="4">
    <source>
        <dbReference type="ARBA" id="ARBA00023125"/>
    </source>
</evidence>
<dbReference type="EMBL" id="JBHSIU010000013">
    <property type="protein sequence ID" value="MFC4998856.1"/>
    <property type="molecule type" value="Genomic_DNA"/>
</dbReference>
<keyword evidence="9" id="KW-1185">Reference proteome</keyword>
<feature type="domain" description="RNA polymerase sigma-70 region 2" evidence="6">
    <location>
        <begin position="21"/>
        <end position="79"/>
    </location>
</feature>
<evidence type="ECO:0000256" key="3">
    <source>
        <dbReference type="ARBA" id="ARBA00023082"/>
    </source>
</evidence>
<dbReference type="Pfam" id="PF08281">
    <property type="entry name" value="Sigma70_r4_2"/>
    <property type="match status" value="1"/>
</dbReference>
<organism evidence="8 9">
    <name type="scientific">Dactylosporangium cerinum</name>
    <dbReference type="NCBI Taxonomy" id="1434730"/>
    <lineage>
        <taxon>Bacteria</taxon>
        <taxon>Bacillati</taxon>
        <taxon>Actinomycetota</taxon>
        <taxon>Actinomycetes</taxon>
        <taxon>Micromonosporales</taxon>
        <taxon>Micromonosporaceae</taxon>
        <taxon>Dactylosporangium</taxon>
    </lineage>
</organism>
<evidence type="ECO:0000259" key="6">
    <source>
        <dbReference type="Pfam" id="PF04542"/>
    </source>
</evidence>
<dbReference type="Proteomes" id="UP001595912">
    <property type="component" value="Unassembled WGS sequence"/>
</dbReference>
<keyword evidence="3" id="KW-0731">Sigma factor</keyword>
<dbReference type="InterPro" id="IPR039425">
    <property type="entry name" value="RNA_pol_sigma-70-like"/>
</dbReference>
<dbReference type="InterPro" id="IPR036388">
    <property type="entry name" value="WH-like_DNA-bd_sf"/>
</dbReference>
<dbReference type="Gene3D" id="1.10.1740.10">
    <property type="match status" value="1"/>
</dbReference>
<dbReference type="InterPro" id="IPR013324">
    <property type="entry name" value="RNA_pol_sigma_r3/r4-like"/>
</dbReference>
<proteinExistence type="inferred from homology"/>
<evidence type="ECO:0000256" key="2">
    <source>
        <dbReference type="ARBA" id="ARBA00023015"/>
    </source>
</evidence>
<keyword evidence="5" id="KW-0804">Transcription</keyword>
<evidence type="ECO:0000259" key="7">
    <source>
        <dbReference type="Pfam" id="PF08281"/>
    </source>
</evidence>
<dbReference type="PANTHER" id="PTHR43133:SF50">
    <property type="entry name" value="ECF RNA POLYMERASE SIGMA FACTOR SIGM"/>
    <property type="match status" value="1"/>
</dbReference>
<dbReference type="SUPFAM" id="SSF88659">
    <property type="entry name" value="Sigma3 and sigma4 domains of RNA polymerase sigma factors"/>
    <property type="match status" value="1"/>
</dbReference>
<dbReference type="InterPro" id="IPR014325">
    <property type="entry name" value="RNA_pol_sigma-E_actinobac"/>
</dbReference>
<evidence type="ECO:0000256" key="1">
    <source>
        <dbReference type="ARBA" id="ARBA00010641"/>
    </source>
</evidence>
<protein>
    <submittedName>
        <fullName evidence="8">SigE family RNA polymerase sigma factor</fullName>
    </submittedName>
</protein>
<evidence type="ECO:0000313" key="8">
    <source>
        <dbReference type="EMBL" id="MFC4998856.1"/>
    </source>
</evidence>
<dbReference type="SUPFAM" id="SSF88946">
    <property type="entry name" value="Sigma2 domain of RNA polymerase sigma factors"/>
    <property type="match status" value="1"/>
</dbReference>
<gene>
    <name evidence="8" type="ORF">ACFPIJ_13545</name>
</gene>
<reference evidence="9" key="1">
    <citation type="journal article" date="2019" name="Int. J. Syst. Evol. Microbiol.">
        <title>The Global Catalogue of Microorganisms (GCM) 10K type strain sequencing project: providing services to taxonomists for standard genome sequencing and annotation.</title>
        <authorList>
            <consortium name="The Broad Institute Genomics Platform"/>
            <consortium name="The Broad Institute Genome Sequencing Center for Infectious Disease"/>
            <person name="Wu L."/>
            <person name="Ma J."/>
        </authorList>
    </citation>
    <scope>NUCLEOTIDE SEQUENCE [LARGE SCALE GENOMIC DNA]</scope>
    <source>
        <strain evidence="9">CGMCC 4.7152</strain>
    </source>
</reference>
<dbReference type="InterPro" id="IPR014284">
    <property type="entry name" value="RNA_pol_sigma-70_dom"/>
</dbReference>
<keyword evidence="2" id="KW-0805">Transcription regulation</keyword>
<dbReference type="NCBIfam" id="TIGR02983">
    <property type="entry name" value="SigE-fam_strep"/>
    <property type="match status" value="1"/>
</dbReference>
<dbReference type="InterPro" id="IPR007627">
    <property type="entry name" value="RNA_pol_sigma70_r2"/>
</dbReference>
<name>A0ABV9VR62_9ACTN</name>
<dbReference type="NCBIfam" id="TIGR02937">
    <property type="entry name" value="sigma70-ECF"/>
    <property type="match status" value="1"/>
</dbReference>
<keyword evidence="4" id="KW-0238">DNA-binding</keyword>
<dbReference type="Gene3D" id="1.10.10.10">
    <property type="entry name" value="Winged helix-like DNA-binding domain superfamily/Winged helix DNA-binding domain"/>
    <property type="match status" value="1"/>
</dbReference>
<evidence type="ECO:0000313" key="9">
    <source>
        <dbReference type="Proteomes" id="UP001595912"/>
    </source>
</evidence>
<dbReference type="RefSeq" id="WP_380115108.1">
    <property type="nucleotide sequence ID" value="NZ_JBHSIU010000013.1"/>
</dbReference>
<accession>A0ABV9VR62</accession>
<feature type="domain" description="RNA polymerase sigma factor 70 region 4 type 2" evidence="7">
    <location>
        <begin position="102"/>
        <end position="154"/>
    </location>
</feature>